<dbReference type="InterPro" id="IPR000477">
    <property type="entry name" value="RT_dom"/>
</dbReference>
<dbReference type="CDD" id="cd01650">
    <property type="entry name" value="RT_nLTR_like"/>
    <property type="match status" value="1"/>
</dbReference>
<dbReference type="InterPro" id="IPR012337">
    <property type="entry name" value="RNaseH-like_sf"/>
</dbReference>
<keyword evidence="1" id="KW-1133">Transmembrane helix</keyword>
<dbReference type="GO" id="GO:0071897">
    <property type="term" value="P:DNA biosynthetic process"/>
    <property type="evidence" value="ECO:0007669"/>
    <property type="project" value="UniProtKB-ARBA"/>
</dbReference>
<dbReference type="OrthoDB" id="5419617at2759"/>
<evidence type="ECO:0000313" key="4">
    <source>
        <dbReference type="EMBL" id="OXA48812.1"/>
    </source>
</evidence>
<evidence type="ECO:0000313" key="5">
    <source>
        <dbReference type="Proteomes" id="UP000198287"/>
    </source>
</evidence>
<dbReference type="InterPro" id="IPR043502">
    <property type="entry name" value="DNA/RNA_pol_sf"/>
</dbReference>
<evidence type="ECO:0000256" key="1">
    <source>
        <dbReference type="SAM" id="Phobius"/>
    </source>
</evidence>
<dbReference type="CDD" id="cd09276">
    <property type="entry name" value="Rnase_HI_RT_non_LTR"/>
    <property type="match status" value="1"/>
</dbReference>
<gene>
    <name evidence="4" type="ORF">Fcan01_16726</name>
</gene>
<dbReference type="SUPFAM" id="SSF53098">
    <property type="entry name" value="Ribonuclease H-like"/>
    <property type="match status" value="1"/>
</dbReference>
<dbReference type="AlphaFoldDB" id="A0A226DTK2"/>
<sequence>MDKHYDLVLLMQKYFDYYPFLYKPPINIRVRKGRIHLTSVKRSLNAAQTMLPLLTLVGIVEGEGVYTRTLSETYELLLDQSFPRDPQRVPWEPDHSKVDDESINLMITSSKISNIINSFGPLKAAGKDGIFPALLQHGLAELIPYLVPLMRGCLTFGYTPLKWRESRVVFLPKPGKESYERASAWRPICLTSFLLKTLEKLVDGWVRTPDLVDRLQRHSQYAYMMGVSTEAALHQIVSLVEGALDSGEYCIAVMLDVKGAFNEVRSDTIIRSLRRFGVNEVCVRYIEHMLRTRTTWVTDYTYEIGRVVERGCPQGGVLSPLLWDLVVSEILEKLHHRFPQLYSQGFADDLTTVGRGIDLGTVGSHVQRAVNLVSDWCKEVSLSVNDKLALVLFTKKYKFIAPVIKLDGIPIPYQKQVRYLGVLLDHKLNWGPLCRAGALKGMRALAQCRRAIGKTWGLSPKITNWIYKSIIRPAMEYGSLLWAPATKVKSHMAQLQRVQRCAMLGTTGVMSSTPTAALECLLGLVPVDIRVQQVALRTYHRLAHHGQWKKWAGGDRRRALKHNNREELRNLYLLGRDPPNLKDWEDGSVPMNASDVNCFTDGSRMGECSGAAYYFTYNNLAQEAVRCSIPLGWAPTVFQAEIMGIIRASETLTDNTHNYSTVDFFIDSQGAIKALTSPWPVSSLTAQAIEMLNHIGETKTVTLHWIPSHHGFEGNEVAELLAKEGTLTGYLGSQPSIPLSRSTVISSIVNWARLQHTKSWECSKGCLTSKAFLSAPSSGLSSKLLTLNRKNLRSVTQTLTGHCTLNGHLRTMGLVDEAMCLCGRGPETVFHFLGSCDKYCALRSELFGRHELPPEQIVTMSLPDLIQFIIRSGRFVGQVRSVNLKGKETSIFWANTILQLELDLKNATRVPNKGKSDTPLEAFILFGFKLLIWSGYLFTPLFTVVVMVLGLDPQFYIVEYARTSYPLIFILGRALALNSDFLLRLCIVIGRFWLMTFALYEAERVMAITYGSMYIGIYTAGTLVGLISKIVTNNKRRIQVGLFHRHITYYTILQIGIQAVERMLKVSLLMEIFAATVGLVSITFVSVRLGHLLPGYLLLCAVFAGCFTFLLAKTVLSKTGRAFKNVMDLWRSFKGVDVLLGMRCGVRQWYLRDVRRLPVLKIPIGIGGIVFATLDENLNVRLSNLFIDLTVNALVSYDLQF</sequence>
<feature type="transmembrane region" description="Helical" evidence="1">
    <location>
        <begin position="1093"/>
        <end position="1112"/>
    </location>
</feature>
<accession>A0A226DTK2</accession>
<feature type="domain" description="Reverse transcriptase" evidence="2">
    <location>
        <begin position="152"/>
        <end position="424"/>
    </location>
</feature>
<dbReference type="SUPFAM" id="SSF56672">
    <property type="entry name" value="DNA/RNA polymerases"/>
    <property type="match status" value="1"/>
</dbReference>
<keyword evidence="1" id="KW-0812">Transmembrane</keyword>
<dbReference type="InterPro" id="IPR036397">
    <property type="entry name" value="RNaseH_sf"/>
</dbReference>
<dbReference type="GO" id="GO:0004523">
    <property type="term" value="F:RNA-DNA hybrid ribonuclease activity"/>
    <property type="evidence" value="ECO:0007669"/>
    <property type="project" value="InterPro"/>
</dbReference>
<dbReference type="EMBL" id="LNIX01000011">
    <property type="protein sequence ID" value="OXA48812.1"/>
    <property type="molecule type" value="Genomic_DNA"/>
</dbReference>
<feature type="transmembrane region" description="Helical" evidence="1">
    <location>
        <begin position="1006"/>
        <end position="1027"/>
    </location>
</feature>
<dbReference type="GO" id="GO:0003676">
    <property type="term" value="F:nucleic acid binding"/>
    <property type="evidence" value="ECO:0007669"/>
    <property type="project" value="InterPro"/>
</dbReference>
<dbReference type="GO" id="GO:0042575">
    <property type="term" value="C:DNA polymerase complex"/>
    <property type="evidence" value="ECO:0007669"/>
    <property type="project" value="UniProtKB-ARBA"/>
</dbReference>
<dbReference type="Pfam" id="PF00078">
    <property type="entry name" value="RVT_1"/>
    <property type="match status" value="1"/>
</dbReference>
<dbReference type="InterPro" id="IPR002156">
    <property type="entry name" value="RNaseH_domain"/>
</dbReference>
<feature type="transmembrane region" description="Helical" evidence="1">
    <location>
        <begin position="930"/>
        <end position="951"/>
    </location>
</feature>
<dbReference type="PANTHER" id="PTHR19446">
    <property type="entry name" value="REVERSE TRANSCRIPTASES"/>
    <property type="match status" value="1"/>
</dbReference>
<reference evidence="4 5" key="1">
    <citation type="submission" date="2015-12" db="EMBL/GenBank/DDBJ databases">
        <title>The genome of Folsomia candida.</title>
        <authorList>
            <person name="Faddeeva A."/>
            <person name="Derks M.F."/>
            <person name="Anvar Y."/>
            <person name="Smit S."/>
            <person name="Van Straalen N."/>
            <person name="Roelofs D."/>
        </authorList>
    </citation>
    <scope>NUCLEOTIDE SEQUENCE [LARGE SCALE GENOMIC DNA]</scope>
    <source>
        <strain evidence="4 5">VU population</strain>
        <tissue evidence="4">Whole body</tissue>
    </source>
</reference>
<evidence type="ECO:0000259" key="3">
    <source>
        <dbReference type="PROSITE" id="PS50879"/>
    </source>
</evidence>
<dbReference type="Pfam" id="PF00075">
    <property type="entry name" value="RNase_H"/>
    <property type="match status" value="1"/>
</dbReference>
<protein>
    <submittedName>
        <fullName evidence="4">Retrovirus-related Pol polyprotein from type-1 retrotransposable element R1</fullName>
    </submittedName>
</protein>
<dbReference type="PROSITE" id="PS50878">
    <property type="entry name" value="RT_POL"/>
    <property type="match status" value="1"/>
</dbReference>
<proteinExistence type="predicted"/>
<comment type="caution">
    <text evidence="4">The sequence shown here is derived from an EMBL/GenBank/DDBJ whole genome shotgun (WGS) entry which is preliminary data.</text>
</comment>
<evidence type="ECO:0000259" key="2">
    <source>
        <dbReference type="PROSITE" id="PS50878"/>
    </source>
</evidence>
<feature type="transmembrane region" description="Helical" evidence="1">
    <location>
        <begin position="981"/>
        <end position="1000"/>
    </location>
</feature>
<name>A0A226DTK2_FOLCA</name>
<feature type="domain" description="RNase H type-1" evidence="3">
    <location>
        <begin position="592"/>
        <end position="727"/>
    </location>
</feature>
<feature type="transmembrane region" description="Helical" evidence="1">
    <location>
        <begin position="1068"/>
        <end position="1087"/>
    </location>
</feature>
<dbReference type="PROSITE" id="PS50879">
    <property type="entry name" value="RNASE_H_1"/>
    <property type="match status" value="1"/>
</dbReference>
<keyword evidence="1" id="KW-0472">Membrane</keyword>
<dbReference type="OMA" id="WANTILQ"/>
<keyword evidence="5" id="KW-1185">Reference proteome</keyword>
<dbReference type="Gene3D" id="3.30.420.10">
    <property type="entry name" value="Ribonuclease H-like superfamily/Ribonuclease H"/>
    <property type="match status" value="1"/>
</dbReference>
<organism evidence="4 5">
    <name type="scientific">Folsomia candida</name>
    <name type="common">Springtail</name>
    <dbReference type="NCBI Taxonomy" id="158441"/>
    <lineage>
        <taxon>Eukaryota</taxon>
        <taxon>Metazoa</taxon>
        <taxon>Ecdysozoa</taxon>
        <taxon>Arthropoda</taxon>
        <taxon>Hexapoda</taxon>
        <taxon>Collembola</taxon>
        <taxon>Entomobryomorpha</taxon>
        <taxon>Isotomoidea</taxon>
        <taxon>Isotomidae</taxon>
        <taxon>Proisotominae</taxon>
        <taxon>Folsomia</taxon>
    </lineage>
</organism>
<dbReference type="Proteomes" id="UP000198287">
    <property type="component" value="Unassembled WGS sequence"/>
</dbReference>